<dbReference type="SMART" id="SM00343">
    <property type="entry name" value="ZnF_C2HC"/>
    <property type="match status" value="1"/>
</dbReference>
<evidence type="ECO:0000256" key="11">
    <source>
        <dbReference type="ARBA" id="ARBA00022842"/>
    </source>
</evidence>
<dbReference type="Proteomes" id="UP000639403">
    <property type="component" value="Unassembled WGS sequence"/>
</dbReference>
<dbReference type="Pfam" id="PF17921">
    <property type="entry name" value="Integrase_H2C2"/>
    <property type="match status" value="1"/>
</dbReference>
<dbReference type="CDD" id="cd00303">
    <property type="entry name" value="retropepsin_like"/>
    <property type="match status" value="1"/>
</dbReference>
<evidence type="ECO:0000256" key="12">
    <source>
        <dbReference type="ARBA" id="ARBA00022884"/>
    </source>
</evidence>
<feature type="region of interest" description="Disordered" evidence="19">
    <location>
        <begin position="39"/>
        <end position="151"/>
    </location>
</feature>
<evidence type="ECO:0000256" key="18">
    <source>
        <dbReference type="PROSITE-ProRule" id="PRU00047"/>
    </source>
</evidence>
<evidence type="ECO:0000256" key="2">
    <source>
        <dbReference type="ARBA" id="ARBA00022664"/>
    </source>
</evidence>
<dbReference type="Gene3D" id="4.10.60.10">
    <property type="entry name" value="Zinc finger, CCHC-type"/>
    <property type="match status" value="1"/>
</dbReference>
<feature type="compositionally biased region" description="Basic and acidic residues" evidence="19">
    <location>
        <begin position="2220"/>
        <end position="2231"/>
    </location>
</feature>
<dbReference type="SUPFAM" id="SSF53098">
    <property type="entry name" value="Ribonuclease H-like"/>
    <property type="match status" value="1"/>
</dbReference>
<name>A0A8H7P8E9_9APHY</name>
<feature type="domain" description="CCHC-type" evidence="20">
    <location>
        <begin position="364"/>
        <end position="380"/>
    </location>
</feature>
<feature type="region of interest" description="Disordered" evidence="19">
    <location>
        <begin position="2218"/>
        <end position="2239"/>
    </location>
</feature>
<evidence type="ECO:0000259" key="20">
    <source>
        <dbReference type="PROSITE" id="PS50158"/>
    </source>
</evidence>
<keyword evidence="13" id="KW-0229">DNA integration</keyword>
<keyword evidence="6" id="KW-0540">Nuclease</keyword>
<feature type="region of interest" description="Disordered" evidence="19">
    <location>
        <begin position="2182"/>
        <end position="2205"/>
    </location>
</feature>
<dbReference type="Pfam" id="PF24626">
    <property type="entry name" value="SH3_Tf2-1"/>
    <property type="match status" value="1"/>
</dbReference>
<feature type="compositionally biased region" description="Basic and acidic residues" evidence="19">
    <location>
        <begin position="2309"/>
        <end position="2318"/>
    </location>
</feature>
<feature type="region of interest" description="Disordered" evidence="19">
    <location>
        <begin position="1507"/>
        <end position="1604"/>
    </location>
</feature>
<feature type="domain" description="Integrase catalytic" evidence="22">
    <location>
        <begin position="1780"/>
        <end position="1943"/>
    </location>
</feature>
<keyword evidence="3" id="KW-0645">Protease</keyword>
<evidence type="ECO:0000256" key="14">
    <source>
        <dbReference type="ARBA" id="ARBA00022918"/>
    </source>
</evidence>
<dbReference type="GO" id="GO:0003887">
    <property type="term" value="F:DNA-directed DNA polymerase activity"/>
    <property type="evidence" value="ECO:0007669"/>
    <property type="project" value="UniProtKB-KW"/>
</dbReference>
<keyword evidence="2" id="KW-0507">mRNA processing</keyword>
<dbReference type="InterPro" id="IPR001584">
    <property type="entry name" value="Integrase_cat-core"/>
</dbReference>
<keyword evidence="7" id="KW-0479">Metal-binding</keyword>
<dbReference type="InterPro" id="IPR001878">
    <property type="entry name" value="Znf_CCHC"/>
</dbReference>
<dbReference type="GO" id="GO:0006310">
    <property type="term" value="P:DNA recombination"/>
    <property type="evidence" value="ECO:0007669"/>
    <property type="project" value="UniProtKB-KW"/>
</dbReference>
<keyword evidence="17" id="KW-0233">DNA recombination</keyword>
<evidence type="ECO:0000256" key="16">
    <source>
        <dbReference type="ARBA" id="ARBA00023125"/>
    </source>
</evidence>
<feature type="region of interest" description="Disordered" evidence="19">
    <location>
        <begin position="2296"/>
        <end position="2356"/>
    </location>
</feature>
<keyword evidence="11" id="KW-0460">Magnesium</keyword>
<dbReference type="InterPro" id="IPR036875">
    <property type="entry name" value="Znf_CCHC_sf"/>
</dbReference>
<feature type="compositionally biased region" description="Basic residues" evidence="19">
    <location>
        <begin position="129"/>
        <end position="140"/>
    </location>
</feature>
<evidence type="ECO:0000259" key="21">
    <source>
        <dbReference type="PROSITE" id="PS50878"/>
    </source>
</evidence>
<feature type="compositionally biased region" description="Basic and acidic residues" evidence="19">
    <location>
        <begin position="2194"/>
        <end position="2205"/>
    </location>
</feature>
<feature type="region of interest" description="Disordered" evidence="19">
    <location>
        <begin position="2406"/>
        <end position="2438"/>
    </location>
</feature>
<comment type="caution">
    <text evidence="23">The sequence shown here is derived from an EMBL/GenBank/DDBJ whole genome shotgun (WGS) entry which is preliminary data.</text>
</comment>
<dbReference type="Gene3D" id="3.30.420.10">
    <property type="entry name" value="Ribonuclease H-like superfamily/Ribonuclease H"/>
    <property type="match status" value="1"/>
</dbReference>
<dbReference type="Gene3D" id="1.10.340.70">
    <property type="match status" value="1"/>
</dbReference>
<dbReference type="InterPro" id="IPR056924">
    <property type="entry name" value="SH3_Tf2-1"/>
</dbReference>
<dbReference type="InterPro" id="IPR041588">
    <property type="entry name" value="Integrase_H2C2"/>
</dbReference>
<dbReference type="GO" id="GO:0003964">
    <property type="term" value="F:RNA-directed DNA polymerase activity"/>
    <property type="evidence" value="ECO:0007669"/>
    <property type="project" value="UniProtKB-KW"/>
</dbReference>
<evidence type="ECO:0000259" key="22">
    <source>
        <dbReference type="PROSITE" id="PS50994"/>
    </source>
</evidence>
<dbReference type="InterPro" id="IPR043128">
    <property type="entry name" value="Rev_trsase/Diguanyl_cyclase"/>
</dbReference>
<keyword evidence="18" id="KW-0863">Zinc-finger</keyword>
<feature type="compositionally biased region" description="Basic and acidic residues" evidence="19">
    <location>
        <begin position="14"/>
        <end position="26"/>
    </location>
</feature>
<dbReference type="Gene3D" id="2.40.70.10">
    <property type="entry name" value="Acid Proteases"/>
    <property type="match status" value="1"/>
</dbReference>
<dbReference type="InterPro" id="IPR043502">
    <property type="entry name" value="DNA/RNA_pol_sf"/>
</dbReference>
<feature type="compositionally biased region" description="Polar residues" evidence="19">
    <location>
        <begin position="292"/>
        <end position="301"/>
    </location>
</feature>
<dbReference type="SUPFAM" id="SSF57756">
    <property type="entry name" value="Retrovirus zinc finger-like domains"/>
    <property type="match status" value="1"/>
</dbReference>
<dbReference type="Gene3D" id="3.30.70.270">
    <property type="match status" value="2"/>
</dbReference>
<dbReference type="InterPro" id="IPR012337">
    <property type="entry name" value="RNaseH-like_sf"/>
</dbReference>
<dbReference type="GO" id="GO:0003677">
    <property type="term" value="F:DNA binding"/>
    <property type="evidence" value="ECO:0007669"/>
    <property type="project" value="UniProtKB-KW"/>
</dbReference>
<dbReference type="InterPro" id="IPR000477">
    <property type="entry name" value="RT_dom"/>
</dbReference>
<dbReference type="GO" id="GO:0006397">
    <property type="term" value="P:mRNA processing"/>
    <property type="evidence" value="ECO:0007669"/>
    <property type="project" value="UniProtKB-KW"/>
</dbReference>
<dbReference type="PANTHER" id="PTHR37984">
    <property type="entry name" value="PROTEIN CBG26694"/>
    <property type="match status" value="1"/>
</dbReference>
<keyword evidence="8" id="KW-0064">Aspartyl protease</keyword>
<keyword evidence="16" id="KW-0238">DNA-binding</keyword>
<gene>
    <name evidence="23" type="ORF">IEO21_02116</name>
</gene>
<dbReference type="GO" id="GO:0004519">
    <property type="term" value="F:endonuclease activity"/>
    <property type="evidence" value="ECO:0007669"/>
    <property type="project" value="UniProtKB-KW"/>
</dbReference>
<protein>
    <recommendedName>
        <fullName evidence="1">RNA-directed DNA polymerase</fullName>
        <ecNumber evidence="1">2.7.7.49</ecNumber>
    </recommendedName>
</protein>
<feature type="region of interest" description="Disordered" evidence="19">
    <location>
        <begin position="1"/>
        <end position="26"/>
    </location>
</feature>
<evidence type="ECO:0000256" key="19">
    <source>
        <dbReference type="SAM" id="MobiDB-lite"/>
    </source>
</evidence>
<evidence type="ECO:0000256" key="5">
    <source>
        <dbReference type="ARBA" id="ARBA00022695"/>
    </source>
</evidence>
<keyword evidence="14" id="KW-0695">RNA-directed DNA polymerase</keyword>
<evidence type="ECO:0000313" key="23">
    <source>
        <dbReference type="EMBL" id="KAF9819508.1"/>
    </source>
</evidence>
<evidence type="ECO:0000256" key="9">
    <source>
        <dbReference type="ARBA" id="ARBA00022759"/>
    </source>
</evidence>
<feature type="domain" description="Reverse transcriptase" evidence="21">
    <location>
        <begin position="909"/>
        <end position="1095"/>
    </location>
</feature>
<dbReference type="Pfam" id="PF00098">
    <property type="entry name" value="zf-CCHC"/>
    <property type="match status" value="1"/>
</dbReference>
<evidence type="ECO:0000256" key="8">
    <source>
        <dbReference type="ARBA" id="ARBA00022750"/>
    </source>
</evidence>
<evidence type="ECO:0000256" key="3">
    <source>
        <dbReference type="ARBA" id="ARBA00022670"/>
    </source>
</evidence>
<evidence type="ECO:0000256" key="4">
    <source>
        <dbReference type="ARBA" id="ARBA00022679"/>
    </source>
</evidence>
<feature type="region of interest" description="Disordered" evidence="19">
    <location>
        <begin position="278"/>
        <end position="354"/>
    </location>
</feature>
<keyword evidence="5" id="KW-0548">Nucleotidyltransferase</keyword>
<feature type="compositionally biased region" description="Low complexity" evidence="19">
    <location>
        <begin position="43"/>
        <end position="54"/>
    </location>
</feature>
<dbReference type="CDD" id="cd09274">
    <property type="entry name" value="RNase_HI_RT_Ty3"/>
    <property type="match status" value="1"/>
</dbReference>
<dbReference type="GO" id="GO:0004190">
    <property type="term" value="F:aspartic-type endopeptidase activity"/>
    <property type="evidence" value="ECO:0007669"/>
    <property type="project" value="UniProtKB-KW"/>
</dbReference>
<keyword evidence="15" id="KW-0239">DNA-directed DNA polymerase</keyword>
<evidence type="ECO:0000313" key="24">
    <source>
        <dbReference type="Proteomes" id="UP000639403"/>
    </source>
</evidence>
<evidence type="ECO:0000256" key="6">
    <source>
        <dbReference type="ARBA" id="ARBA00022722"/>
    </source>
</evidence>
<dbReference type="PROSITE" id="PS50994">
    <property type="entry name" value="INTEGRASE"/>
    <property type="match status" value="1"/>
</dbReference>
<dbReference type="PROSITE" id="PS50878">
    <property type="entry name" value="RT_POL"/>
    <property type="match status" value="1"/>
</dbReference>
<keyword evidence="10" id="KW-0378">Hydrolase</keyword>
<evidence type="ECO:0000256" key="13">
    <source>
        <dbReference type="ARBA" id="ARBA00022908"/>
    </source>
</evidence>
<dbReference type="InterPro" id="IPR036397">
    <property type="entry name" value="RNaseH_sf"/>
</dbReference>
<dbReference type="EC" id="2.7.7.49" evidence="1"/>
<dbReference type="Gene3D" id="3.10.10.10">
    <property type="entry name" value="HIV Type 1 Reverse Transcriptase, subunit A, domain 1"/>
    <property type="match status" value="1"/>
</dbReference>
<keyword evidence="4" id="KW-0808">Transferase</keyword>
<feature type="compositionally biased region" description="Polar residues" evidence="19">
    <location>
        <begin position="1585"/>
        <end position="1596"/>
    </location>
</feature>
<evidence type="ECO:0000256" key="10">
    <source>
        <dbReference type="ARBA" id="ARBA00022801"/>
    </source>
</evidence>
<reference evidence="23" key="2">
    <citation type="journal article" name="Front. Microbiol.">
        <title>Degradative Capacity of Two Strains of Rhodonia placenta: From Phenotype to Genotype.</title>
        <authorList>
            <person name="Kolle M."/>
            <person name="Horta M.A.C."/>
            <person name="Nowrousian M."/>
            <person name="Ohm R.A."/>
            <person name="Benz J.P."/>
            <person name="Pilgard A."/>
        </authorList>
    </citation>
    <scope>NUCLEOTIDE SEQUENCE</scope>
    <source>
        <strain evidence="23">FPRL280</strain>
    </source>
</reference>
<evidence type="ECO:0000256" key="17">
    <source>
        <dbReference type="ARBA" id="ARBA00023172"/>
    </source>
</evidence>
<dbReference type="PANTHER" id="PTHR37984:SF5">
    <property type="entry name" value="PROTEIN NYNRIN-LIKE"/>
    <property type="match status" value="1"/>
</dbReference>
<dbReference type="GO" id="GO:0008270">
    <property type="term" value="F:zinc ion binding"/>
    <property type="evidence" value="ECO:0007669"/>
    <property type="project" value="UniProtKB-KW"/>
</dbReference>
<organism evidence="23 24">
    <name type="scientific">Rhodonia placenta</name>
    <dbReference type="NCBI Taxonomy" id="104341"/>
    <lineage>
        <taxon>Eukaryota</taxon>
        <taxon>Fungi</taxon>
        <taxon>Dikarya</taxon>
        <taxon>Basidiomycota</taxon>
        <taxon>Agaricomycotina</taxon>
        <taxon>Agaricomycetes</taxon>
        <taxon>Polyporales</taxon>
        <taxon>Adustoporiaceae</taxon>
        <taxon>Rhodonia</taxon>
    </lineage>
</organism>
<evidence type="ECO:0000256" key="15">
    <source>
        <dbReference type="ARBA" id="ARBA00022932"/>
    </source>
</evidence>
<feature type="compositionally biased region" description="Basic and acidic residues" evidence="19">
    <location>
        <begin position="2325"/>
        <end position="2356"/>
    </location>
</feature>
<dbReference type="GO" id="GO:0015074">
    <property type="term" value="P:DNA integration"/>
    <property type="evidence" value="ECO:0007669"/>
    <property type="project" value="UniProtKB-KW"/>
</dbReference>
<accession>A0A8H7P8E9</accession>
<keyword evidence="12" id="KW-0694">RNA-binding</keyword>
<feature type="region of interest" description="Disordered" evidence="19">
    <location>
        <begin position="1468"/>
        <end position="1493"/>
    </location>
</feature>
<dbReference type="GO" id="GO:0006508">
    <property type="term" value="P:proteolysis"/>
    <property type="evidence" value="ECO:0007669"/>
    <property type="project" value="UniProtKB-KW"/>
</dbReference>
<sequence>MAELEQCENAASWLRDEDNKPISREEQRLALEHWKSLKLSREAGSAGPAAPSAGKDGKPSKYLGPITEIEPGSYLGRAFRSLEKRLGSQSGSADGTEPSSSPPDSSSDGEPSDSSSSSSSGSSELITTSKKKKKRTRRTRAPVLKPKEPDVYDGSRDVQRFHKFMTEVTEKPYKWTLKNLFTDLFNYCFPIDFRMKMRAKFNRCKQSDRTVRDFAHELDGLAKMSGVWSDREKVDKLWAGLTFPIQRELWRKGLTPTASSWDDVRAAAEIEEIASSVGHLAPADHKPAKTLKSPSAAGSSVDSRTSRRDPRGPRNRGGSLSVGGSTHARGPKSPVTTGRSLMGPAAPRSVLSDKERADLQAAGKCFICRQPGHMSRNCPDAQRVRSTRTGRAPGLTSFSVQPDFAAIDELRELAASTATSDGLALHNIDLGCLEALGATEESSYDASGEYVILPITTREGRYPSYLGDLYADHALRTLCYGAPYCCPQDGDEGPLCCSEDLCVTRVSDDYYVIAWDGGPVTEFYVPVSDICDAGFDLVRWFRIQVATVLDHPQCLPKLQHCGTRLGDALAEGAQRILHEEIEHPTFGDPDDPWVERFYCFRERDKDFVHVSDAYLDFSIDVPVSLLLKGYFDLPNYFARQVRRAHQPRPFSLDELDDELSQWFLDDDRCGQVLELYAVAPPSVRDTISHLQRNAGTPRDFRRMIPEPIVVVVQINEHPARALLDSGSLADFMSAKLAHQLGVSTFELEKPLPVHLAVQGSRAKINSGCKAEFAYQSIREDRYFDVVNLLNYDLILGTPFFFQHKVSVGFNPITVDIGSSVALPIEGKQLRVLESRAAELLESHLEVARCELREYAAPICKEASDSPLPPLRAINHTIPLKDEGKVYSWRPSRCPDALRALWCEKRDAYLLSGRWRMVNARNASPMLLLKKPGTGVADIPARLRVVCDLRERNSNTVKVASPLPDMEGILRRAARKPFRSLIDGKDAYEQIRIHPSDVPKTAMTTPDGTMVSLVLQQGDCNAVATYQSLMNHIFGPYIAVFMDVYLDDIIIYSDTIRDHVSHVKLIIDILKREELYLSATKLHFLCAEMKILGRIVDDQGIRMDPDKVDCVVNWKVPTTKELLRGFLGSVGYLADDIAMVRIPMGILTSLTGSESSFRWDYTHQRAFDEIKRLVQAHRDHRRTPLDYSADAPRIWLITDGSHGGVAGVVAQGVDFRRARVAAFFSAKLTAAQMNYPVHEIEMLAGVEAMQRHKDILLGCHFTWLTDHKGLVHLLNQRNLSGRQARWLEKIAEFDFGVEYLPGVENVLADALSRLYSADAPGTVRAASEYTMYDEGDAFGSRLARLAVSSPVFAGLEAMAVRTRAQVRRPRDIAAVAPVGLPAGTRDRRVTVEDVPESPMLGPAGGSAGVIMGPGAGAAAGGLPAVVRQPGAAGDSARAHLVAGRAASVTRVAAAGGRAPVRTVLGEATRSARVAPAGPRQRTGATGDAGAHLRVGTAARPRDVGAALEGASAGGAQHPRSMGDGGDRRRSLAAAGGLATPSGRPRTVAAVAPAESGRPETSREFARRIRRVVLHGPRGGREGEGLTASSGEVTTHSPGSRDAAPPLEGVLAVHDRGGGTQEATATAPAALGSSVGAGAAGPLTGSLLEHVAESSDGVDLRNDLRGRYAEDPFYKMVLDNPRHYKNFVHMDGLVYLRDRGVLFLCIPNVRINERSVREIVILHAHSLLAHLGSFKTLGLLRDHVWWKTMAADVQAYCDTCMTCKRSKPSNQKPYGLLNPLPVPSSPWDAIGIDFVGPLPDSKNRDGTYDSITVIIDLLTSMVHLVPSRTDYTARQVAELVFAEVYKHHGMPKAIVSDRDVLFTSTFWAHLHELVGVELRMSSAYHPESDGSTERANRTITQMLRQCVGPTQKDWVARLPAIEFAINLARSESTGYAPFFLNTGRMPRSMIWDNAGTDEFPGVRVFAQRVKAAVMSAHDSIIASRVKQTRDANRRRRPAPFVTGDLVYLSTKNISLPKGLARKLAPKYMGPYKILRDYGNNSFKLDLPPNLKRRGIHDVFHASLLRVHEPNDDRLFPGRLDSQVMELEDRDNEWAIDRLLSHRGQGLDAIVEALWKSGDRTWVPASAIKNLPAWQHYLEALGVADAAHLPLGTGAPPSDPQLFAGYIGLGAGRHIHIKPAYPVPRNHHSSPPCHQSSHTDAESRFSRHVVDRQQIRFPSYRWSSDRSRLPREGQGHPASVPRGTAAAFRPLRYSPAQGYIQEKHARRTGRVRDLRCALESRRDMRVPLLRVRRRLGEGHCSRYSSDSPRPLRAAEGRDSRHEGHRARGRESRRDVQVHSGAGEDHRRHDLGRRLPRDFVPRQENRVSTWYRRDEENPLIRAHGRGGSGARRQEAQGRGCPCCRAFYAPRASQRSRSGAGRRGRGHGRAGVDHRSTMAGGRM</sequence>
<keyword evidence="18" id="KW-0862">Zinc</keyword>
<dbReference type="GO" id="GO:0003723">
    <property type="term" value="F:RNA binding"/>
    <property type="evidence" value="ECO:0007669"/>
    <property type="project" value="UniProtKB-KW"/>
</dbReference>
<feature type="compositionally biased region" description="Basic and acidic residues" evidence="19">
    <location>
        <begin position="1555"/>
        <end position="1565"/>
    </location>
</feature>
<dbReference type="EMBL" id="JADOXO010000018">
    <property type="protein sequence ID" value="KAF9819508.1"/>
    <property type="molecule type" value="Genomic_DNA"/>
</dbReference>
<dbReference type="Pfam" id="PF17917">
    <property type="entry name" value="RT_RNaseH"/>
    <property type="match status" value="1"/>
</dbReference>
<feature type="compositionally biased region" description="Low complexity" evidence="19">
    <location>
        <begin position="97"/>
        <end position="128"/>
    </location>
</feature>
<dbReference type="InterPro" id="IPR021109">
    <property type="entry name" value="Peptidase_aspartic_dom_sf"/>
</dbReference>
<dbReference type="CDD" id="cd01647">
    <property type="entry name" value="RT_LTR"/>
    <property type="match status" value="1"/>
</dbReference>
<feature type="region of interest" description="Disordered" evidence="19">
    <location>
        <begin position="2376"/>
        <end position="2395"/>
    </location>
</feature>
<reference evidence="23" key="1">
    <citation type="submission" date="2020-11" db="EMBL/GenBank/DDBJ databases">
        <authorList>
            <person name="Koelle M."/>
            <person name="Horta M.A.C."/>
            <person name="Nowrousian M."/>
            <person name="Ohm R.A."/>
            <person name="Benz P."/>
            <person name="Pilgard A."/>
        </authorList>
    </citation>
    <scope>NUCLEOTIDE SEQUENCE</scope>
    <source>
        <strain evidence="23">FPRL280</strain>
    </source>
</reference>
<dbReference type="SUPFAM" id="SSF56672">
    <property type="entry name" value="DNA/RNA polymerases"/>
    <property type="match status" value="1"/>
</dbReference>
<evidence type="ECO:0000256" key="1">
    <source>
        <dbReference type="ARBA" id="ARBA00012493"/>
    </source>
</evidence>
<evidence type="ECO:0000256" key="7">
    <source>
        <dbReference type="ARBA" id="ARBA00022723"/>
    </source>
</evidence>
<dbReference type="PROSITE" id="PS50158">
    <property type="entry name" value="ZF_CCHC"/>
    <property type="match status" value="1"/>
</dbReference>
<keyword evidence="9" id="KW-0255">Endonuclease</keyword>
<dbReference type="Pfam" id="PF00078">
    <property type="entry name" value="RVT_1"/>
    <property type="match status" value="1"/>
</dbReference>
<dbReference type="GO" id="GO:0005634">
    <property type="term" value="C:nucleus"/>
    <property type="evidence" value="ECO:0007669"/>
    <property type="project" value="UniProtKB-ARBA"/>
</dbReference>
<dbReference type="InterPro" id="IPR041373">
    <property type="entry name" value="RT_RNaseH"/>
</dbReference>
<dbReference type="InterPro" id="IPR050951">
    <property type="entry name" value="Retrovirus_Pol_polyprotein"/>
</dbReference>
<proteinExistence type="predicted"/>